<keyword evidence="3" id="KW-1185">Reference proteome</keyword>
<keyword evidence="1" id="KW-0812">Transmembrane</keyword>
<accession>A0A9P4NPW4</accession>
<evidence type="ECO:0000313" key="3">
    <source>
        <dbReference type="Proteomes" id="UP000800235"/>
    </source>
</evidence>
<evidence type="ECO:0000256" key="1">
    <source>
        <dbReference type="SAM" id="Phobius"/>
    </source>
</evidence>
<dbReference type="EMBL" id="MU007049">
    <property type="protein sequence ID" value="KAF2429243.1"/>
    <property type="molecule type" value="Genomic_DNA"/>
</dbReference>
<proteinExistence type="predicted"/>
<comment type="caution">
    <text evidence="2">The sequence shown here is derived from an EMBL/GenBank/DDBJ whole genome shotgun (WGS) entry which is preliminary data.</text>
</comment>
<evidence type="ECO:0000313" key="2">
    <source>
        <dbReference type="EMBL" id="KAF2429243.1"/>
    </source>
</evidence>
<name>A0A9P4NPW4_9PEZI</name>
<reference evidence="2" key="1">
    <citation type="journal article" date="2020" name="Stud. Mycol.">
        <title>101 Dothideomycetes genomes: a test case for predicting lifestyles and emergence of pathogens.</title>
        <authorList>
            <person name="Haridas S."/>
            <person name="Albert R."/>
            <person name="Binder M."/>
            <person name="Bloem J."/>
            <person name="Labutti K."/>
            <person name="Salamov A."/>
            <person name="Andreopoulos B."/>
            <person name="Baker S."/>
            <person name="Barry K."/>
            <person name="Bills G."/>
            <person name="Bluhm B."/>
            <person name="Cannon C."/>
            <person name="Castanera R."/>
            <person name="Culley D."/>
            <person name="Daum C."/>
            <person name="Ezra D."/>
            <person name="Gonzalez J."/>
            <person name="Henrissat B."/>
            <person name="Kuo A."/>
            <person name="Liang C."/>
            <person name="Lipzen A."/>
            <person name="Lutzoni F."/>
            <person name="Magnuson J."/>
            <person name="Mondo S."/>
            <person name="Nolan M."/>
            <person name="Ohm R."/>
            <person name="Pangilinan J."/>
            <person name="Park H.-J."/>
            <person name="Ramirez L."/>
            <person name="Alfaro M."/>
            <person name="Sun H."/>
            <person name="Tritt A."/>
            <person name="Yoshinaga Y."/>
            <person name="Zwiers L.-H."/>
            <person name="Turgeon B."/>
            <person name="Goodwin S."/>
            <person name="Spatafora J."/>
            <person name="Crous P."/>
            <person name="Grigoriev I."/>
        </authorList>
    </citation>
    <scope>NUCLEOTIDE SEQUENCE</scope>
    <source>
        <strain evidence="2">CBS 130266</strain>
    </source>
</reference>
<dbReference type="OrthoDB" id="5403641at2759"/>
<feature type="transmembrane region" description="Helical" evidence="1">
    <location>
        <begin position="12"/>
        <end position="36"/>
    </location>
</feature>
<gene>
    <name evidence="2" type="ORF">EJ08DRAFT_650647</name>
</gene>
<dbReference type="AlphaFoldDB" id="A0A9P4NPW4"/>
<keyword evidence="1" id="KW-1133">Transmembrane helix</keyword>
<dbReference type="Proteomes" id="UP000800235">
    <property type="component" value="Unassembled WGS sequence"/>
</dbReference>
<keyword evidence="1" id="KW-0472">Membrane</keyword>
<organism evidence="2 3">
    <name type="scientific">Tothia fuscella</name>
    <dbReference type="NCBI Taxonomy" id="1048955"/>
    <lineage>
        <taxon>Eukaryota</taxon>
        <taxon>Fungi</taxon>
        <taxon>Dikarya</taxon>
        <taxon>Ascomycota</taxon>
        <taxon>Pezizomycotina</taxon>
        <taxon>Dothideomycetes</taxon>
        <taxon>Pleosporomycetidae</taxon>
        <taxon>Venturiales</taxon>
        <taxon>Cylindrosympodiaceae</taxon>
        <taxon>Tothia</taxon>
    </lineage>
</organism>
<sequence length="148" mass="16235">MFRSMIAGTTTAAVFGITFAIISAVICGTAALPFIFGSSLGFAVGSLRWYAASSEEALLRLNTHTALMRLHLLGNFPCEKVIRGLRPSDYRRDVFEKSWILKSMLTASWLTALPALDDIHAKEEAEIVDNYSRDGRGEHSPLEIVGES</sequence>
<protein>
    <submittedName>
        <fullName evidence="2">Uncharacterized protein</fullName>
    </submittedName>
</protein>